<feature type="compositionally biased region" description="Low complexity" evidence="1">
    <location>
        <begin position="34"/>
        <end position="49"/>
    </location>
</feature>
<feature type="region of interest" description="Disordered" evidence="1">
    <location>
        <begin position="72"/>
        <end position="100"/>
    </location>
</feature>
<dbReference type="SUPFAM" id="SSF49899">
    <property type="entry name" value="Concanavalin A-like lectins/glucanases"/>
    <property type="match status" value="1"/>
</dbReference>
<reference evidence="3 4" key="1">
    <citation type="journal article" date="2016" name="Appl. Environ. Microbiol.">
        <title>Function and Phylogeny of Bacterial Butyryl Coenzyme A:Acetate Transferases and Their Diversity in the Proximal Colon of Swine.</title>
        <authorList>
            <person name="Trachsel J."/>
            <person name="Bayles D.O."/>
            <person name="Looft T."/>
            <person name="Levine U.Y."/>
            <person name="Allen H.K."/>
        </authorList>
    </citation>
    <scope>NUCLEOTIDE SEQUENCE [LARGE SCALE GENOMIC DNA]</scope>
    <source>
        <strain evidence="3 4">68-3-10</strain>
    </source>
</reference>
<protein>
    <recommendedName>
        <fullName evidence="2">DUF11 domain-containing protein</fullName>
    </recommendedName>
</protein>
<dbReference type="OrthoDB" id="2020500at2"/>
<evidence type="ECO:0000259" key="2">
    <source>
        <dbReference type="Pfam" id="PF01345"/>
    </source>
</evidence>
<dbReference type="EMBL" id="MJIE01000001">
    <property type="protein sequence ID" value="OLR56113.1"/>
    <property type="molecule type" value="Genomic_DNA"/>
</dbReference>
<keyword evidence="4" id="KW-1185">Reference proteome</keyword>
<dbReference type="RefSeq" id="WP_075713414.1">
    <property type="nucleotide sequence ID" value="NZ_MJIE01000001.1"/>
</dbReference>
<feature type="domain" description="DUF11" evidence="2">
    <location>
        <begin position="324"/>
        <end position="413"/>
    </location>
</feature>
<feature type="region of interest" description="Disordered" evidence="1">
    <location>
        <begin position="34"/>
        <end position="54"/>
    </location>
</feature>
<comment type="caution">
    <text evidence="3">The sequence shown here is derived from an EMBL/GenBank/DDBJ whole genome shotgun (WGS) entry which is preliminary data.</text>
</comment>
<gene>
    <name evidence="3" type="ORF">BHK98_08570</name>
</gene>
<proteinExistence type="predicted"/>
<name>A0A1Q9JIT2_9FIRM</name>
<evidence type="ECO:0000313" key="3">
    <source>
        <dbReference type="EMBL" id="OLR56113.1"/>
    </source>
</evidence>
<dbReference type="Gene3D" id="2.60.120.200">
    <property type="match status" value="1"/>
</dbReference>
<dbReference type="InterPro" id="IPR013783">
    <property type="entry name" value="Ig-like_fold"/>
</dbReference>
<sequence length="451" mass="48955">MKKRLLTILICFAVCFGMYGAVFVMPGENSPVHAGTAAEGTARTASAAEDTSHTAPAAEGIDFAEFQMTGGLDTGSDSEKNKGFSDCVSTGSSSSSARDTITISRPSGADRVNFVSTSTKTFDFSRSFSFRGAARISEDPDGMAVVFQPDRDYAYEAGAGQYGSSLCVYRIENAARGVRNALVLEFDTYLTGDNGTDGQTAVRDAGQPHMALTTVGADGKENDDGEHPVRAVPISSGTISFSMDWEITDADSGTGCCTVRYGSGDGERTMRYENFDPKAVFGTSSVYMTVAGSVNYGYDQPDGDWQLRLFDFAYRNPPADPPELSVKESSSQSSRYAEDNKIYRYTITVENKGTSDAVGVFVRRYMPEYTNFYSTDSPGHYGCVDGREHVSWFIGRLKAGERVQLTFRAAVNNCRPDKLVIRHRVYYQILGSETPPMMNTGTDPEKVAADL</sequence>
<dbReference type="InterPro" id="IPR001434">
    <property type="entry name" value="OmcB-like_DUF11"/>
</dbReference>
<dbReference type="Pfam" id="PF01345">
    <property type="entry name" value="DUF11"/>
    <property type="match status" value="1"/>
</dbReference>
<organism evidence="3 4">
    <name type="scientific">Hornefia porci</name>
    <dbReference type="NCBI Taxonomy" id="2652292"/>
    <lineage>
        <taxon>Bacteria</taxon>
        <taxon>Bacillati</taxon>
        <taxon>Bacillota</taxon>
        <taxon>Clostridia</taxon>
        <taxon>Peptostreptococcales</taxon>
        <taxon>Anaerovoracaceae</taxon>
        <taxon>Hornefia</taxon>
    </lineage>
</organism>
<dbReference type="Proteomes" id="UP000187404">
    <property type="component" value="Unassembled WGS sequence"/>
</dbReference>
<dbReference type="Gene3D" id="2.60.40.10">
    <property type="entry name" value="Immunoglobulins"/>
    <property type="match status" value="1"/>
</dbReference>
<dbReference type="AlphaFoldDB" id="A0A1Q9JIT2"/>
<feature type="compositionally biased region" description="Low complexity" evidence="1">
    <location>
        <begin position="85"/>
        <end position="100"/>
    </location>
</feature>
<evidence type="ECO:0000256" key="1">
    <source>
        <dbReference type="SAM" id="MobiDB-lite"/>
    </source>
</evidence>
<evidence type="ECO:0000313" key="4">
    <source>
        <dbReference type="Proteomes" id="UP000187404"/>
    </source>
</evidence>
<accession>A0A1Q9JIT2</accession>
<dbReference type="InterPro" id="IPR013320">
    <property type="entry name" value="ConA-like_dom_sf"/>
</dbReference>
<dbReference type="STRING" id="1261640.BHK98_08570"/>